<sequence length="109" mass="12137">GRTMAGWDWPHVILPLPPDRNGADLLLYRCYQEGLEILGLRPSPQGLLPPHNLMAGDGWFLMVPRRQEVHQGISINALGFCGLFLLTERGNRAWLERRGVLPLLGAVAC</sequence>
<feature type="non-terminal residue" evidence="2">
    <location>
        <position position="1"/>
    </location>
</feature>
<keyword evidence="2" id="KW-0808">Transferase</keyword>
<evidence type="ECO:0000259" key="1">
    <source>
        <dbReference type="Pfam" id="PF09830"/>
    </source>
</evidence>
<dbReference type="GO" id="GO:0003877">
    <property type="term" value="F:ATP:ADP adenylyltransferase activity"/>
    <property type="evidence" value="ECO:0007669"/>
    <property type="project" value="InterPro"/>
</dbReference>
<dbReference type="InterPro" id="IPR019200">
    <property type="entry name" value="ATP_adenylylTrfase_C"/>
</dbReference>
<evidence type="ECO:0000313" key="2">
    <source>
        <dbReference type="EMBL" id="TGG94497.1"/>
    </source>
</evidence>
<accession>A0A524RQ01</accession>
<dbReference type="Gene3D" id="3.30.428.70">
    <property type="match status" value="1"/>
</dbReference>
<dbReference type="AlphaFoldDB" id="A0A524RQ01"/>
<dbReference type="InterPro" id="IPR043171">
    <property type="entry name" value="Ap4A_phos1/2-like"/>
</dbReference>
<evidence type="ECO:0000313" key="3">
    <source>
        <dbReference type="Proteomes" id="UP000317990"/>
    </source>
</evidence>
<proteinExistence type="predicted"/>
<gene>
    <name evidence="2" type="ORF">ERJ67_02480</name>
</gene>
<dbReference type="Proteomes" id="UP000317990">
    <property type="component" value="Unassembled WGS sequence"/>
</dbReference>
<organism evidence="2 3">
    <name type="scientific">Aphanocapsa feldmannii 277cV</name>
    <dbReference type="NCBI Taxonomy" id="2507553"/>
    <lineage>
        <taxon>Bacteria</taxon>
        <taxon>Bacillati</taxon>
        <taxon>Cyanobacteriota</taxon>
        <taxon>Cyanophyceae</taxon>
        <taxon>Oscillatoriophycideae</taxon>
        <taxon>Chroococcales</taxon>
        <taxon>Microcystaceae</taxon>
        <taxon>Aphanocapsa</taxon>
    </lineage>
</organism>
<name>A0A524RQ01_9CHRO</name>
<reference evidence="2 3" key="1">
    <citation type="journal article" date="2019" name="mSystems">
        <title>Life at home and on the roam: Genomic adaptions reflect the dual lifestyle of an intracellular, facultative symbiont.</title>
        <authorList>
            <person name="Burgsdorf I."/>
        </authorList>
    </citation>
    <scope>NUCLEOTIDE SEQUENCE [LARGE SCALE GENOMIC DNA]</scope>
    <source>
        <strain evidence="2">277cV</strain>
    </source>
</reference>
<feature type="domain" description="ATP adenylyltransferase C-terminal" evidence="1">
    <location>
        <begin position="9"/>
        <end position="108"/>
    </location>
</feature>
<dbReference type="Pfam" id="PF09830">
    <property type="entry name" value="ATP_transf"/>
    <property type="match status" value="1"/>
</dbReference>
<keyword evidence="2" id="KW-0548">Nucleotidyltransferase</keyword>
<protein>
    <submittedName>
        <fullName evidence="2">ATP adenylyltransferase</fullName>
    </submittedName>
</protein>
<dbReference type="EMBL" id="SRMO01000034">
    <property type="protein sequence ID" value="TGG94497.1"/>
    <property type="molecule type" value="Genomic_DNA"/>
</dbReference>
<comment type="caution">
    <text evidence="2">The sequence shown here is derived from an EMBL/GenBank/DDBJ whole genome shotgun (WGS) entry which is preliminary data.</text>
</comment>